<gene>
    <name evidence="1" type="ordered locus">CHU_0772</name>
</gene>
<accession>A0A6N4SP56</accession>
<sequence>MRFVLSLIAAFTIYTAAAQQHRITVDGKTDSLILLQEATPSNNIVIHSEGILFFEVLVARGSRLLELKTYTGDSATVTYQRIPQTGDRLIITPLRSADDSLQNSTVFYFTNLYADSLRTQRLALLDTCSEKINPPYKYTFAVYTEDVRRDDYFVTFHQLIKTKQIDTLLPVEQITYSRDTLTYIRKENDFFIEQGMDSVFIVVHIGKAMFGYAIENRWLKYGAVINIGITADAKALYKAYYRPEHFEPMDEIIDCPFLYFSRTYLQNKKRRKRSVIFVTCNPVCDPIRIPCIFPATDHSYKKSDLK</sequence>
<reference evidence="1 2" key="1">
    <citation type="journal article" date="2007" name="Appl. Environ. Microbiol.">
        <title>Genome sequence of the cellulolytic gliding bacterium Cytophaga hutchinsonii.</title>
        <authorList>
            <person name="Xie G."/>
            <person name="Bruce D.C."/>
            <person name="Challacombe J.F."/>
            <person name="Chertkov O."/>
            <person name="Detter J.C."/>
            <person name="Gilna P."/>
            <person name="Han C.S."/>
            <person name="Lucas S."/>
            <person name="Misra M."/>
            <person name="Myers G.L."/>
            <person name="Richardson P."/>
            <person name="Tapia R."/>
            <person name="Thayer N."/>
            <person name="Thompson L.S."/>
            <person name="Brettin T.S."/>
            <person name="Henrissat B."/>
            <person name="Wilson D.B."/>
            <person name="McBride M.J."/>
        </authorList>
    </citation>
    <scope>NUCLEOTIDE SEQUENCE [LARGE SCALE GENOMIC DNA]</scope>
    <source>
        <strain evidence="2">ATCC 33406 / DSM 1761 / CIP 103989 / NBRC 15051 / NCIMB 9469 / D465</strain>
    </source>
</reference>
<dbReference type="KEGG" id="chu:CHU_0772"/>
<evidence type="ECO:0000313" key="1">
    <source>
        <dbReference type="EMBL" id="ABG58059.1"/>
    </source>
</evidence>
<organism evidence="1 2">
    <name type="scientific">Cytophaga hutchinsonii (strain ATCC 33406 / DSM 1761 / CIP 103989 / NBRC 15051 / NCIMB 9469 / D465)</name>
    <dbReference type="NCBI Taxonomy" id="269798"/>
    <lineage>
        <taxon>Bacteria</taxon>
        <taxon>Pseudomonadati</taxon>
        <taxon>Bacteroidota</taxon>
        <taxon>Cytophagia</taxon>
        <taxon>Cytophagales</taxon>
        <taxon>Cytophagaceae</taxon>
        <taxon>Cytophaga</taxon>
    </lineage>
</organism>
<dbReference type="EMBL" id="CP000383">
    <property type="protein sequence ID" value="ABG58059.1"/>
    <property type="molecule type" value="Genomic_DNA"/>
</dbReference>
<dbReference type="AlphaFoldDB" id="A0A6N4SP56"/>
<proteinExistence type="predicted"/>
<protein>
    <submittedName>
        <fullName evidence="1">Uncharacterized protein</fullName>
    </submittedName>
</protein>
<evidence type="ECO:0000313" key="2">
    <source>
        <dbReference type="Proteomes" id="UP000001822"/>
    </source>
</evidence>
<dbReference type="RefSeq" id="WP_011584175.1">
    <property type="nucleotide sequence ID" value="NC_008255.1"/>
</dbReference>
<dbReference type="Proteomes" id="UP000001822">
    <property type="component" value="Chromosome"/>
</dbReference>
<name>A0A6N4SP56_CYTH3</name>
<keyword evidence="2" id="KW-1185">Reference proteome</keyword>